<dbReference type="EMBL" id="FJUY01000004">
    <property type="protein sequence ID" value="CZT17847.1"/>
    <property type="molecule type" value="Genomic_DNA"/>
</dbReference>
<dbReference type="Proteomes" id="UP000225277">
    <property type="component" value="Unassembled WGS sequence"/>
</dbReference>
<accession>A0A2D3UZL7</accession>
<proteinExistence type="predicted"/>
<dbReference type="RefSeq" id="XP_023624738.1">
    <property type="nucleotide sequence ID" value="XM_023768970.1"/>
</dbReference>
<sequence length="160" mass="18112">MATIPKLLRAIRTTPTTAAVVVRRNNYTTGPFKDPWSYPASARESPQSFREAKVEFTIPPTNKTPSPSPILAALTTTTPKAKPEKMTLSEIEKSPHPMTLKASVGPAQHIEWNRYPYDFLSHLDENEVFWGLRPALFFPVYVKEVKEVWEGNTEYTLHGL</sequence>
<name>A0A2D3UZL7_9PEZI</name>
<keyword evidence="2" id="KW-1185">Reference proteome</keyword>
<dbReference type="GeneID" id="35598881"/>
<organism evidence="1 2">
    <name type="scientific">Ramularia collo-cygni</name>
    <dbReference type="NCBI Taxonomy" id="112498"/>
    <lineage>
        <taxon>Eukaryota</taxon>
        <taxon>Fungi</taxon>
        <taxon>Dikarya</taxon>
        <taxon>Ascomycota</taxon>
        <taxon>Pezizomycotina</taxon>
        <taxon>Dothideomycetes</taxon>
        <taxon>Dothideomycetidae</taxon>
        <taxon>Mycosphaerellales</taxon>
        <taxon>Mycosphaerellaceae</taxon>
        <taxon>Ramularia</taxon>
    </lineage>
</organism>
<evidence type="ECO:0000313" key="1">
    <source>
        <dbReference type="EMBL" id="CZT17847.1"/>
    </source>
</evidence>
<dbReference type="AlphaFoldDB" id="A0A2D3UZL7"/>
<gene>
    <name evidence="1" type="ORF">RCC_03683</name>
</gene>
<reference evidence="1 2" key="1">
    <citation type="submission" date="2016-03" db="EMBL/GenBank/DDBJ databases">
        <authorList>
            <person name="Ploux O."/>
        </authorList>
    </citation>
    <scope>NUCLEOTIDE SEQUENCE [LARGE SCALE GENOMIC DNA]</scope>
    <source>
        <strain evidence="1 2">URUG2</strain>
    </source>
</reference>
<protein>
    <submittedName>
        <fullName evidence="1">Uncharacterized protein</fullName>
    </submittedName>
</protein>
<evidence type="ECO:0000313" key="2">
    <source>
        <dbReference type="Proteomes" id="UP000225277"/>
    </source>
</evidence>